<dbReference type="SUPFAM" id="SSF82171">
    <property type="entry name" value="DPP6 N-terminal domain-like"/>
    <property type="match status" value="1"/>
</dbReference>
<dbReference type="RefSeq" id="WP_350331675.1">
    <property type="nucleotide sequence ID" value="NZ_CP054719.1"/>
</dbReference>
<dbReference type="AlphaFoldDB" id="A0A7L9RU24"/>
<name>A0A7L9RU24_9PROT</name>
<evidence type="ECO:0000313" key="2">
    <source>
        <dbReference type="Proteomes" id="UP000594001"/>
    </source>
</evidence>
<protein>
    <recommendedName>
        <fullName evidence="3">PQQ-like domain-containing protein</fullName>
    </recommendedName>
</protein>
<dbReference type="KEGG" id="pbal:CPBP_00900"/>
<organism evidence="1 2">
    <name type="scientific">Candidatus Bodocaedibacter vickermanii</name>
    <dbReference type="NCBI Taxonomy" id="2741701"/>
    <lineage>
        <taxon>Bacteria</taxon>
        <taxon>Pseudomonadati</taxon>
        <taxon>Pseudomonadota</taxon>
        <taxon>Alphaproteobacteria</taxon>
        <taxon>Holosporales</taxon>
        <taxon>Candidatus Paracaedibacteraceae</taxon>
        <taxon>Candidatus Bodocaedibacter</taxon>
    </lineage>
</organism>
<evidence type="ECO:0000313" key="1">
    <source>
        <dbReference type="EMBL" id="QOL20120.1"/>
    </source>
</evidence>
<evidence type="ECO:0008006" key="3">
    <source>
        <dbReference type="Google" id="ProtNLM"/>
    </source>
</evidence>
<reference evidence="1 2" key="1">
    <citation type="submission" date="2020-06" db="EMBL/GenBank/DDBJ databases">
        <title>The endosymbiont of the kinetoplastid Bodo saltans is a Paracaedibacter-like alpha-proteobacterium possessing a putative toxin-antitoxin system.</title>
        <authorList>
            <person name="Midha S."/>
            <person name="Rigden D.J."/>
            <person name="Siozios S."/>
            <person name="Hurst G.D.D."/>
            <person name="Jackson A.P."/>
        </authorList>
    </citation>
    <scope>NUCLEOTIDE SEQUENCE [LARGE SCALE GENOMIC DNA]</scope>
    <source>
        <strain evidence="1">Lake Konstanz</strain>
    </source>
</reference>
<sequence>MFKFLQNIKIRQLSNKYKQDSFKYTKLVNDYRVLGEKTNWKVRPEVEAPEDNRHTYAKQLFETLVQFNKSGKAKELRTLFPPQTEPFYSLTEEKPDISNIHKIIAVSDEIFLVSIDESKFSNENNKWFFQRNCYVYKDSMFQVLDGVGDFGICPQRKIIAFLKDDGIHLKENWDDKSKLVLAWPQGTIYFADGTIAAKNQETLKFLGDTCIPFSDGKRVLLGGFCNGLFLVDDEKTTAIFPDKQYIADYASEDERDPLNEKDIFSHGDYSMFHFSLSHSNELISLGHQCSSHHLYSVNGSRLGSVEPISAYPHYSLFSKDDTQACFNSCHFYNGGTLAVQVDELKSNQLPEKQFIELDTESRVYAGVTTSFGYIIGDAKGYIRARSYSGEHLWDDYLGFNIQTMDITADEKFLYVGTYKGILYKIELNAGVIDLYKIGTSNNREITRWLFWEKDQIVEW</sequence>
<gene>
    <name evidence="1" type="ORF">CPBP_00900</name>
</gene>
<accession>A0A7L9RU24</accession>
<keyword evidence="2" id="KW-1185">Reference proteome</keyword>
<dbReference type="EMBL" id="CP054719">
    <property type="protein sequence ID" value="QOL20120.1"/>
    <property type="molecule type" value="Genomic_DNA"/>
</dbReference>
<proteinExistence type="predicted"/>
<dbReference type="Proteomes" id="UP000594001">
    <property type="component" value="Chromosome"/>
</dbReference>